<accession>A0A0B2BH38</accession>
<organism evidence="2 3">
    <name type="scientific">Mumia flava</name>
    <dbReference type="NCBI Taxonomy" id="1348852"/>
    <lineage>
        <taxon>Bacteria</taxon>
        <taxon>Bacillati</taxon>
        <taxon>Actinomycetota</taxon>
        <taxon>Actinomycetes</taxon>
        <taxon>Propionibacteriales</taxon>
        <taxon>Nocardioidaceae</taxon>
        <taxon>Mumia</taxon>
    </lineage>
</organism>
<feature type="chain" id="PRO_5015034352" evidence="1">
    <location>
        <begin position="25"/>
        <end position="176"/>
    </location>
</feature>
<sequence length="176" mass="19868">MVRRICVLLAAVGAAVALASPASAGTRSVPDPRGDAVAAVDFTKVKVTNGKKAVRVRVVIPRFRRSKAGFVSVTVSRKAKGLPFYQLSREHRRNAWTKPRLVDEAAKPIRCRGDRVRFRSNGFVARIPQRCIDDNRKKVVALPTTFARDFDVETDFDAEPYPYDVPDRRGRWVRYR</sequence>
<keyword evidence="1" id="KW-0732">Signal</keyword>
<proteinExistence type="predicted"/>
<gene>
    <name evidence="2" type="ORF">CLV56_0490</name>
</gene>
<feature type="signal peptide" evidence="1">
    <location>
        <begin position="1"/>
        <end position="24"/>
    </location>
</feature>
<name>A0A0B2BH38_9ACTN</name>
<dbReference type="EMBL" id="PGEZ01000001">
    <property type="protein sequence ID" value="PJJ56285.1"/>
    <property type="molecule type" value="Genomic_DNA"/>
</dbReference>
<evidence type="ECO:0000313" key="3">
    <source>
        <dbReference type="Proteomes" id="UP000230842"/>
    </source>
</evidence>
<dbReference type="RefSeq" id="WP_039348833.1">
    <property type="nucleotide sequence ID" value="NZ_PGEZ01000001.1"/>
</dbReference>
<keyword evidence="3" id="KW-1185">Reference proteome</keyword>
<comment type="caution">
    <text evidence="2">The sequence shown here is derived from an EMBL/GenBank/DDBJ whole genome shotgun (WGS) entry which is preliminary data.</text>
</comment>
<evidence type="ECO:0000313" key="2">
    <source>
        <dbReference type="EMBL" id="PJJ56285.1"/>
    </source>
</evidence>
<reference evidence="2 3" key="1">
    <citation type="submission" date="2017-11" db="EMBL/GenBank/DDBJ databases">
        <title>Genomic Encyclopedia of Archaeal and Bacterial Type Strains, Phase II (KMG-II): From Individual Species to Whole Genera.</title>
        <authorList>
            <person name="Goeker M."/>
        </authorList>
    </citation>
    <scope>NUCLEOTIDE SEQUENCE [LARGE SCALE GENOMIC DNA]</scope>
    <source>
        <strain evidence="2 3">DSM 27763</strain>
    </source>
</reference>
<dbReference type="Proteomes" id="UP000230842">
    <property type="component" value="Unassembled WGS sequence"/>
</dbReference>
<evidence type="ECO:0000256" key="1">
    <source>
        <dbReference type="SAM" id="SignalP"/>
    </source>
</evidence>
<dbReference type="AlphaFoldDB" id="A0A0B2BH38"/>
<protein>
    <submittedName>
        <fullName evidence="2">Uncharacterized protein</fullName>
    </submittedName>
</protein>